<dbReference type="Proteomes" id="UP000606786">
    <property type="component" value="Unassembled WGS sequence"/>
</dbReference>
<reference evidence="1" key="1">
    <citation type="submission" date="2020-11" db="EMBL/GenBank/DDBJ databases">
        <authorList>
            <person name="Whitehead M."/>
        </authorList>
    </citation>
    <scope>NUCLEOTIDE SEQUENCE</scope>
    <source>
        <strain evidence="1">EGII</strain>
    </source>
</reference>
<keyword evidence="2" id="KW-1185">Reference proteome</keyword>
<sequence>MSSSIPWKTPYEKLYEEAVQPVESDIILDDEDDDIFSGIAGIDTRLALNGPDSDEWKLATESEIMSLIKNDTFDIIKADNHKNIVVADLYSLINMILKISYLFPYYRTNH</sequence>
<protein>
    <submittedName>
        <fullName evidence="1">(Mediterranean fruit fly) hypothetical protein</fullName>
    </submittedName>
</protein>
<organism evidence="1 2">
    <name type="scientific">Ceratitis capitata</name>
    <name type="common">Mediterranean fruit fly</name>
    <name type="synonym">Tephritis capitata</name>
    <dbReference type="NCBI Taxonomy" id="7213"/>
    <lineage>
        <taxon>Eukaryota</taxon>
        <taxon>Metazoa</taxon>
        <taxon>Ecdysozoa</taxon>
        <taxon>Arthropoda</taxon>
        <taxon>Hexapoda</taxon>
        <taxon>Insecta</taxon>
        <taxon>Pterygota</taxon>
        <taxon>Neoptera</taxon>
        <taxon>Endopterygota</taxon>
        <taxon>Diptera</taxon>
        <taxon>Brachycera</taxon>
        <taxon>Muscomorpha</taxon>
        <taxon>Tephritoidea</taxon>
        <taxon>Tephritidae</taxon>
        <taxon>Ceratitis</taxon>
        <taxon>Ceratitis</taxon>
    </lineage>
</organism>
<evidence type="ECO:0000313" key="2">
    <source>
        <dbReference type="Proteomes" id="UP000606786"/>
    </source>
</evidence>
<comment type="caution">
    <text evidence="1">The sequence shown here is derived from an EMBL/GenBank/DDBJ whole genome shotgun (WGS) entry which is preliminary data.</text>
</comment>
<proteinExistence type="predicted"/>
<evidence type="ECO:0000313" key="1">
    <source>
        <dbReference type="EMBL" id="CAD7001961.1"/>
    </source>
</evidence>
<dbReference type="AlphaFoldDB" id="A0A811UTC8"/>
<dbReference type="EMBL" id="CAJHJT010000023">
    <property type="protein sequence ID" value="CAD7001961.1"/>
    <property type="molecule type" value="Genomic_DNA"/>
</dbReference>
<gene>
    <name evidence="1" type="ORF">CCAP1982_LOCUS10448</name>
</gene>
<accession>A0A811UTC8</accession>
<name>A0A811UTC8_CERCA</name>